<comment type="similarity">
    <text evidence="2">Belongs to the glycosyl hydrolase 3 family.</text>
</comment>
<sequence>MPLAAILGCAGPELSDAERRFFSAADPLGFIVFARNLVEPDQVRRLTADLRASIGRPDAPILVDQEGGRVARLKAPHWRHPPAADKFGAIGASDRARAASAVRVNHELMATELRALGLTVDCAPLIDVRLDGAHDIIGDRAYGTDPYLVADLGRAAAEGLMAGGVMPIIKHIPGHGRSMVDSHFDLPRVDTDFDTLAETDFVPFRALHDIPWAMTAHIVYTAIDAAQPATLSRTVISEVIRGEIGFSGLLLSDDLSMKALKGGLDELAQGSLEAGCDVVLHCNGDMAEMEKVVKGAKPLSSAGLARYEQGQRRLNADPDFDQADLKDELSALMA</sequence>
<evidence type="ECO:0000256" key="5">
    <source>
        <dbReference type="ARBA" id="ARBA00023295"/>
    </source>
</evidence>
<feature type="domain" description="Glycoside hydrolase family 3 N-terminal" evidence="6">
    <location>
        <begin position="29"/>
        <end position="297"/>
    </location>
</feature>
<dbReference type="PANTHER" id="PTHR30480">
    <property type="entry name" value="BETA-HEXOSAMINIDASE-RELATED"/>
    <property type="match status" value="1"/>
</dbReference>
<dbReference type="SUPFAM" id="SSF51445">
    <property type="entry name" value="(Trans)glycosidases"/>
    <property type="match status" value="1"/>
</dbReference>
<dbReference type="InterPro" id="IPR019800">
    <property type="entry name" value="Glyco_hydro_3_AS"/>
</dbReference>
<evidence type="ECO:0000259" key="6">
    <source>
        <dbReference type="Pfam" id="PF00933"/>
    </source>
</evidence>
<evidence type="ECO:0000313" key="7">
    <source>
        <dbReference type="EMBL" id="MDY0870298.1"/>
    </source>
</evidence>
<dbReference type="EC" id="3.2.1.52" evidence="3"/>
<name>A0ABU5DSP0_9PROT</name>
<evidence type="ECO:0000256" key="3">
    <source>
        <dbReference type="ARBA" id="ARBA00012663"/>
    </source>
</evidence>
<protein>
    <recommendedName>
        <fullName evidence="3">beta-N-acetylhexosaminidase</fullName>
        <ecNumber evidence="3">3.2.1.52</ecNumber>
    </recommendedName>
</protein>
<reference evidence="7 8" key="1">
    <citation type="journal article" date="2013" name="Antonie Van Leeuwenhoek">
        <title>Dongia rigui sp. nov., isolated from freshwater of a large wetland in Korea.</title>
        <authorList>
            <person name="Baik K.S."/>
            <person name="Hwang Y.M."/>
            <person name="Choi J.S."/>
            <person name="Kwon J."/>
            <person name="Seong C.N."/>
        </authorList>
    </citation>
    <scope>NUCLEOTIDE SEQUENCE [LARGE SCALE GENOMIC DNA]</scope>
    <source>
        <strain evidence="7 8">04SU4-P</strain>
    </source>
</reference>
<dbReference type="GO" id="GO:0004563">
    <property type="term" value="F:beta-N-acetylhexosaminidase activity"/>
    <property type="evidence" value="ECO:0007669"/>
    <property type="project" value="UniProtKB-EC"/>
</dbReference>
<keyword evidence="8" id="KW-1185">Reference proteome</keyword>
<comment type="catalytic activity">
    <reaction evidence="1">
        <text>Hydrolysis of terminal non-reducing N-acetyl-D-hexosamine residues in N-acetyl-beta-D-hexosaminides.</text>
        <dbReference type="EC" id="3.2.1.52"/>
    </reaction>
</comment>
<evidence type="ECO:0000313" key="8">
    <source>
        <dbReference type="Proteomes" id="UP001271769"/>
    </source>
</evidence>
<organism evidence="7 8">
    <name type="scientific">Dongia rigui</name>
    <dbReference type="NCBI Taxonomy" id="940149"/>
    <lineage>
        <taxon>Bacteria</taxon>
        <taxon>Pseudomonadati</taxon>
        <taxon>Pseudomonadota</taxon>
        <taxon>Alphaproteobacteria</taxon>
        <taxon>Rhodospirillales</taxon>
        <taxon>Dongiaceae</taxon>
        <taxon>Dongia</taxon>
    </lineage>
</organism>
<keyword evidence="5 7" id="KW-0326">Glycosidase</keyword>
<keyword evidence="4 7" id="KW-0378">Hydrolase</keyword>
<dbReference type="InterPro" id="IPR036962">
    <property type="entry name" value="Glyco_hydro_3_N_sf"/>
</dbReference>
<evidence type="ECO:0000256" key="4">
    <source>
        <dbReference type="ARBA" id="ARBA00022801"/>
    </source>
</evidence>
<dbReference type="Proteomes" id="UP001271769">
    <property type="component" value="Unassembled WGS sequence"/>
</dbReference>
<dbReference type="InterPro" id="IPR001764">
    <property type="entry name" value="Glyco_hydro_3_N"/>
</dbReference>
<evidence type="ECO:0000256" key="1">
    <source>
        <dbReference type="ARBA" id="ARBA00001231"/>
    </source>
</evidence>
<dbReference type="InterPro" id="IPR017853">
    <property type="entry name" value="GH"/>
</dbReference>
<gene>
    <name evidence="7" type="primary">nagZ</name>
    <name evidence="7" type="ORF">SMD31_00095</name>
</gene>
<dbReference type="Pfam" id="PF00933">
    <property type="entry name" value="Glyco_hydro_3"/>
    <property type="match status" value="1"/>
</dbReference>
<dbReference type="NCBIfam" id="NF003740">
    <property type="entry name" value="PRK05337.1"/>
    <property type="match status" value="1"/>
</dbReference>
<evidence type="ECO:0000256" key="2">
    <source>
        <dbReference type="ARBA" id="ARBA00005336"/>
    </source>
</evidence>
<dbReference type="EMBL" id="JAXCLX010000001">
    <property type="protein sequence ID" value="MDY0870298.1"/>
    <property type="molecule type" value="Genomic_DNA"/>
</dbReference>
<dbReference type="RefSeq" id="WP_320498454.1">
    <property type="nucleotide sequence ID" value="NZ_JAXCLX010000001.1"/>
</dbReference>
<dbReference type="PROSITE" id="PS00775">
    <property type="entry name" value="GLYCOSYL_HYDROL_F3"/>
    <property type="match status" value="1"/>
</dbReference>
<dbReference type="Gene3D" id="3.20.20.300">
    <property type="entry name" value="Glycoside hydrolase, family 3, N-terminal domain"/>
    <property type="match status" value="1"/>
</dbReference>
<accession>A0ABU5DSP0</accession>
<proteinExistence type="inferred from homology"/>
<dbReference type="InterPro" id="IPR050226">
    <property type="entry name" value="NagZ_Beta-hexosaminidase"/>
</dbReference>
<dbReference type="PANTHER" id="PTHR30480:SF13">
    <property type="entry name" value="BETA-HEXOSAMINIDASE"/>
    <property type="match status" value="1"/>
</dbReference>
<comment type="caution">
    <text evidence="7">The sequence shown here is derived from an EMBL/GenBank/DDBJ whole genome shotgun (WGS) entry which is preliminary data.</text>
</comment>